<organism evidence="6 7">
    <name type="scientific">Aspergillus pseudodeflectus</name>
    <dbReference type="NCBI Taxonomy" id="176178"/>
    <lineage>
        <taxon>Eukaryota</taxon>
        <taxon>Fungi</taxon>
        <taxon>Dikarya</taxon>
        <taxon>Ascomycota</taxon>
        <taxon>Pezizomycotina</taxon>
        <taxon>Eurotiomycetes</taxon>
        <taxon>Eurotiomycetidae</taxon>
        <taxon>Eurotiales</taxon>
        <taxon>Aspergillaceae</taxon>
        <taxon>Aspergillus</taxon>
        <taxon>Aspergillus subgen. Nidulantes</taxon>
    </lineage>
</organism>
<dbReference type="GeneID" id="98157917"/>
<dbReference type="InterPro" id="IPR016169">
    <property type="entry name" value="FAD-bd_PCMH_sub2"/>
</dbReference>
<dbReference type="PROSITE" id="PS51387">
    <property type="entry name" value="FAD_PCMH"/>
    <property type="match status" value="1"/>
</dbReference>
<dbReference type="PANTHER" id="PTHR42973:SF53">
    <property type="entry name" value="FAD-BINDING PCMH-TYPE DOMAIN-CONTAINING PROTEIN-RELATED"/>
    <property type="match status" value="1"/>
</dbReference>
<feature type="domain" description="FAD-binding PCMH-type" evidence="5">
    <location>
        <begin position="53"/>
        <end position="256"/>
    </location>
</feature>
<dbReference type="InterPro" id="IPR036318">
    <property type="entry name" value="FAD-bd_PCMH-like_sf"/>
</dbReference>
<keyword evidence="7" id="KW-1185">Reference proteome</keyword>
<keyword evidence="2" id="KW-0285">Flavoprotein</keyword>
<dbReference type="PANTHER" id="PTHR42973">
    <property type="entry name" value="BINDING OXIDOREDUCTASE, PUTATIVE (AFU_ORTHOLOGUE AFUA_1G17690)-RELATED"/>
    <property type="match status" value="1"/>
</dbReference>
<dbReference type="RefSeq" id="XP_070902212.1">
    <property type="nucleotide sequence ID" value="XM_071042753.1"/>
</dbReference>
<comment type="similarity">
    <text evidence="1">Belongs to the oxygen-dependent FAD-linked oxidoreductase family.</text>
</comment>
<dbReference type="Proteomes" id="UP001610444">
    <property type="component" value="Unassembled WGS sequence"/>
</dbReference>
<evidence type="ECO:0000259" key="5">
    <source>
        <dbReference type="PROSITE" id="PS51387"/>
    </source>
</evidence>
<evidence type="ECO:0000313" key="6">
    <source>
        <dbReference type="EMBL" id="KAL2855805.1"/>
    </source>
</evidence>
<dbReference type="Pfam" id="PF01565">
    <property type="entry name" value="FAD_binding_4"/>
    <property type="match status" value="1"/>
</dbReference>
<sequence length="426" mass="46233">MLCSIPSTPAVLQEICRITCCTALLNSPLATNLIFPSAPRYNDLVNVHYATSAPLQPACFFQPESSDQVGLAISLLAEADGGSSQCQFAIRGGGHAPWKGAAGVDGGVTIDLALMNTTVHNPDTSSVTIMGGAKWGDVYKALQPHGVAVTGGRSDTHGLACANVLDFEVVLSNGQIIGVNDTSHPDLFRALKGGGNNLGIQNRALVTLTSNLVHDLHAQAITIWNYNANSKSMVVASGLQHTRGVGDSAIFREFLDIPQIFSTLRRTDIYDLMMETAPPPGKRTMFLTLTFRNNVRVLEYLRTLHDESIGAATPRAESSDWDFITFLQPFPSVLGNASRREENILGLDRMEGNHILFLLFLAWENYSERVGAGSDYIYMNYAGRDQNPLRGYSEENAQHLKAIARKYDPTGVFQTQCPGGWKVSSA</sequence>
<evidence type="ECO:0000256" key="4">
    <source>
        <dbReference type="ARBA" id="ARBA00023002"/>
    </source>
</evidence>
<comment type="caution">
    <text evidence="6">The sequence shown here is derived from an EMBL/GenBank/DDBJ whole genome shotgun (WGS) entry which is preliminary data.</text>
</comment>
<keyword evidence="3" id="KW-0274">FAD</keyword>
<protein>
    <recommendedName>
        <fullName evidence="5">FAD-binding PCMH-type domain-containing protein</fullName>
    </recommendedName>
</protein>
<accession>A0ABR4KU62</accession>
<name>A0ABR4KU62_9EURO</name>
<dbReference type="InterPro" id="IPR050416">
    <property type="entry name" value="FAD-linked_Oxidoreductase"/>
</dbReference>
<dbReference type="InterPro" id="IPR016166">
    <property type="entry name" value="FAD-bd_PCMH"/>
</dbReference>
<proteinExistence type="inferred from homology"/>
<evidence type="ECO:0000256" key="2">
    <source>
        <dbReference type="ARBA" id="ARBA00022630"/>
    </source>
</evidence>
<dbReference type="SUPFAM" id="SSF56176">
    <property type="entry name" value="FAD-binding/transporter-associated domain-like"/>
    <property type="match status" value="1"/>
</dbReference>
<keyword evidence="4" id="KW-0560">Oxidoreductase</keyword>
<gene>
    <name evidence="6" type="ORF">BJX68DRAFT_253672</name>
</gene>
<dbReference type="InterPro" id="IPR006094">
    <property type="entry name" value="Oxid_FAD_bind_N"/>
</dbReference>
<evidence type="ECO:0000256" key="3">
    <source>
        <dbReference type="ARBA" id="ARBA00022827"/>
    </source>
</evidence>
<dbReference type="Gene3D" id="3.30.465.10">
    <property type="match status" value="1"/>
</dbReference>
<evidence type="ECO:0000313" key="7">
    <source>
        <dbReference type="Proteomes" id="UP001610444"/>
    </source>
</evidence>
<reference evidence="6 7" key="1">
    <citation type="submission" date="2024-07" db="EMBL/GenBank/DDBJ databases">
        <title>Section-level genome sequencing and comparative genomics of Aspergillus sections Usti and Cavernicolus.</title>
        <authorList>
            <consortium name="Lawrence Berkeley National Laboratory"/>
            <person name="Nybo J.L."/>
            <person name="Vesth T.C."/>
            <person name="Theobald S."/>
            <person name="Frisvad J.C."/>
            <person name="Larsen T.O."/>
            <person name="Kjaerboelling I."/>
            <person name="Rothschild-Mancinelli K."/>
            <person name="Lyhne E.K."/>
            <person name="Kogle M.E."/>
            <person name="Barry K."/>
            <person name="Clum A."/>
            <person name="Na H."/>
            <person name="Ledsgaard L."/>
            <person name="Lin J."/>
            <person name="Lipzen A."/>
            <person name="Kuo A."/>
            <person name="Riley R."/>
            <person name="Mondo S."/>
            <person name="LaButti K."/>
            <person name="Haridas S."/>
            <person name="Pangalinan J."/>
            <person name="Salamov A.A."/>
            <person name="Simmons B.A."/>
            <person name="Magnuson J.K."/>
            <person name="Chen J."/>
            <person name="Drula E."/>
            <person name="Henrissat B."/>
            <person name="Wiebenga A."/>
            <person name="Lubbers R.J."/>
            <person name="Gomes A.C."/>
            <person name="Macurrencykelacurrency M.R."/>
            <person name="Stajich J."/>
            <person name="Grigoriev I.V."/>
            <person name="Mortensen U.H."/>
            <person name="De vries R.P."/>
            <person name="Baker S.E."/>
            <person name="Andersen M.R."/>
        </authorList>
    </citation>
    <scope>NUCLEOTIDE SEQUENCE [LARGE SCALE GENOMIC DNA]</scope>
    <source>
        <strain evidence="6 7">CBS 756.74</strain>
    </source>
</reference>
<dbReference type="EMBL" id="JBFXLR010000009">
    <property type="protein sequence ID" value="KAL2855805.1"/>
    <property type="molecule type" value="Genomic_DNA"/>
</dbReference>
<evidence type="ECO:0000256" key="1">
    <source>
        <dbReference type="ARBA" id="ARBA00005466"/>
    </source>
</evidence>